<gene>
    <name evidence="2" type="ORF">HMPREF1250_0128</name>
</gene>
<dbReference type="eggNOG" id="COG1179">
    <property type="taxonomic scope" value="Bacteria"/>
</dbReference>
<dbReference type="InterPro" id="IPR045886">
    <property type="entry name" value="ThiF/MoeB/HesA"/>
</dbReference>
<sequence>MMKAEYTQRTALLIGADKVADLAKKTVMVFGLGGVGSFVAEGLCRAGIGRLILIDADTFDPSNLNRQLGATTETVGQRKTDVMQRRLLSINPELVVETHAVFYLPDEEAGFIANAGADYIVDAIDTVQAKIGVVAEAFAAGIPVISSMGAGNKLHPEWFEVSTIEKTSVDPLAKIMRRELKKRGIHGLKVVYSKEPPLPPRQNRDGARPSPGSISFVPSVAGLIIAGAVIRDLIGLP</sequence>
<evidence type="ECO:0000313" key="2">
    <source>
        <dbReference type="EMBL" id="ERT62712.1"/>
    </source>
</evidence>
<dbReference type="InterPro" id="IPR035985">
    <property type="entry name" value="Ubiquitin-activating_enz"/>
</dbReference>
<comment type="caution">
    <text evidence="2">The sequence shown here is derived from an EMBL/GenBank/DDBJ whole genome shotgun (WGS) entry which is preliminary data.</text>
</comment>
<dbReference type="SUPFAM" id="SSF69572">
    <property type="entry name" value="Activating enzymes of the ubiquitin-like proteins"/>
    <property type="match status" value="1"/>
</dbReference>
<dbReference type="CDD" id="cd00755">
    <property type="entry name" value="YgdL_like"/>
    <property type="match status" value="1"/>
</dbReference>
<dbReference type="Proteomes" id="UP000017090">
    <property type="component" value="Unassembled WGS sequence"/>
</dbReference>
<evidence type="ECO:0000259" key="1">
    <source>
        <dbReference type="Pfam" id="PF00899"/>
    </source>
</evidence>
<protein>
    <submittedName>
        <fullName evidence="2">ThiF family protein</fullName>
    </submittedName>
</protein>
<dbReference type="AlphaFoldDB" id="U7UTG1"/>
<dbReference type="InterPro" id="IPR000594">
    <property type="entry name" value="ThiF_NAD_FAD-bd"/>
</dbReference>
<dbReference type="PATRIC" id="fig|1111454.3.peg.15"/>
<name>U7UTG1_9FIRM</name>
<dbReference type="GO" id="GO:0061504">
    <property type="term" value="P:cyclic threonylcarbamoyladenosine biosynthetic process"/>
    <property type="evidence" value="ECO:0007669"/>
    <property type="project" value="TreeGrafter"/>
</dbReference>
<dbReference type="Pfam" id="PF00899">
    <property type="entry name" value="ThiF"/>
    <property type="match status" value="1"/>
</dbReference>
<feature type="domain" description="THIF-type NAD/FAD binding fold" evidence="1">
    <location>
        <begin position="10"/>
        <end position="231"/>
    </location>
</feature>
<reference evidence="2 3" key="1">
    <citation type="submission" date="2013-09" db="EMBL/GenBank/DDBJ databases">
        <authorList>
            <person name="Durkin A.S."/>
            <person name="Haft D.R."/>
            <person name="McCorrison J."/>
            <person name="Torralba M."/>
            <person name="Gillis M."/>
            <person name="Haft D.H."/>
            <person name="Methe B."/>
            <person name="Sutton G."/>
            <person name="Nelson K.E."/>
        </authorList>
    </citation>
    <scope>NUCLEOTIDE SEQUENCE [LARGE SCALE GENOMIC DNA]</scope>
    <source>
        <strain evidence="2 3">BV3C16-1</strain>
    </source>
</reference>
<dbReference type="EMBL" id="AWXA01000002">
    <property type="protein sequence ID" value="ERT62712.1"/>
    <property type="molecule type" value="Genomic_DNA"/>
</dbReference>
<accession>U7UTG1</accession>
<dbReference type="Gene3D" id="3.40.50.720">
    <property type="entry name" value="NAD(P)-binding Rossmann-like Domain"/>
    <property type="match status" value="1"/>
</dbReference>
<proteinExistence type="predicted"/>
<keyword evidence="3" id="KW-1185">Reference proteome</keyword>
<dbReference type="STRING" id="1111454.HMPREF1250_0128"/>
<evidence type="ECO:0000313" key="3">
    <source>
        <dbReference type="Proteomes" id="UP000017090"/>
    </source>
</evidence>
<dbReference type="PANTHER" id="PTHR43267:SF1">
    <property type="entry name" value="TRNA THREONYLCARBAMOYLADENOSINE DEHYDRATASE"/>
    <property type="match status" value="1"/>
</dbReference>
<dbReference type="GO" id="GO:0061503">
    <property type="term" value="F:tRNA threonylcarbamoyladenosine dehydratase"/>
    <property type="evidence" value="ECO:0007669"/>
    <property type="project" value="TreeGrafter"/>
</dbReference>
<organism evidence="2 3">
    <name type="scientific">Megasphaera vaginalis</name>
    <name type="common">ex Srinivasan et al. 2021</name>
    <dbReference type="NCBI Taxonomy" id="1111454"/>
    <lineage>
        <taxon>Bacteria</taxon>
        <taxon>Bacillati</taxon>
        <taxon>Bacillota</taxon>
        <taxon>Negativicutes</taxon>
        <taxon>Veillonellales</taxon>
        <taxon>Veillonellaceae</taxon>
        <taxon>Megasphaera</taxon>
    </lineage>
</organism>
<dbReference type="GO" id="GO:0008641">
    <property type="term" value="F:ubiquitin-like modifier activating enzyme activity"/>
    <property type="evidence" value="ECO:0007669"/>
    <property type="project" value="InterPro"/>
</dbReference>
<dbReference type="PANTHER" id="PTHR43267">
    <property type="entry name" value="TRNA THREONYLCARBAMOYLADENOSINE DEHYDRATASE"/>
    <property type="match status" value="1"/>
</dbReference>